<dbReference type="KEGG" id="pus:CKA81_14780"/>
<evidence type="ECO:0000256" key="6">
    <source>
        <dbReference type="ARBA" id="ARBA00023239"/>
    </source>
</evidence>
<feature type="binding site" evidence="12">
    <location>
        <position position="242"/>
    </location>
    <ligand>
        <name>pyridoxal 5'-phosphate</name>
        <dbReference type="ChEBI" id="CHEBI:597326"/>
    </ligand>
</feature>
<dbReference type="UniPathway" id="UPA00034">
    <property type="reaction ID" value="UER00027"/>
</dbReference>
<dbReference type="Gene3D" id="2.40.37.10">
    <property type="entry name" value="Lyase, Ornithine Decarboxylase, Chain A, domain 1"/>
    <property type="match status" value="1"/>
</dbReference>
<dbReference type="Proteomes" id="UP000283474">
    <property type="component" value="Chromosome"/>
</dbReference>
<evidence type="ECO:0000256" key="13">
    <source>
        <dbReference type="PIRSR" id="PIRSR600183-50"/>
    </source>
</evidence>
<dbReference type="CDD" id="cd06828">
    <property type="entry name" value="PLPDE_III_DapDC"/>
    <property type="match status" value="1"/>
</dbReference>
<evidence type="ECO:0000259" key="15">
    <source>
        <dbReference type="Pfam" id="PF00278"/>
    </source>
</evidence>
<evidence type="ECO:0000256" key="12">
    <source>
        <dbReference type="HAMAP-Rule" id="MF_02120"/>
    </source>
</evidence>
<comment type="catalytic activity">
    <reaction evidence="7 12 14">
        <text>meso-2,6-diaminopimelate + H(+) = L-lysine + CO2</text>
        <dbReference type="Rhea" id="RHEA:15101"/>
        <dbReference type="ChEBI" id="CHEBI:15378"/>
        <dbReference type="ChEBI" id="CHEBI:16526"/>
        <dbReference type="ChEBI" id="CHEBI:32551"/>
        <dbReference type="ChEBI" id="CHEBI:57791"/>
        <dbReference type="EC" id="4.1.1.20"/>
    </reaction>
</comment>
<dbReference type="Pfam" id="PF00278">
    <property type="entry name" value="Orn_DAP_Arg_deC"/>
    <property type="match status" value="1"/>
</dbReference>
<dbReference type="PANTHER" id="PTHR43727:SF2">
    <property type="entry name" value="GROUP IV DECARBOXYLASE"/>
    <property type="match status" value="1"/>
</dbReference>
<dbReference type="FunFam" id="2.40.37.10:FF:000003">
    <property type="entry name" value="Diaminopimelate decarboxylase"/>
    <property type="match status" value="1"/>
</dbReference>
<keyword evidence="5 12" id="KW-0457">Lysine biosynthesis</keyword>
<dbReference type="FunFam" id="3.20.20.10:FF:000003">
    <property type="entry name" value="Diaminopimelate decarboxylase"/>
    <property type="match status" value="1"/>
</dbReference>
<evidence type="ECO:0000256" key="5">
    <source>
        <dbReference type="ARBA" id="ARBA00023154"/>
    </source>
</evidence>
<name>A0A410GFA5_9BURK</name>
<comment type="pathway">
    <text evidence="8 12 14">Amino-acid biosynthesis; L-lysine biosynthesis via DAP pathway; L-lysine from DL-2,6-diaminopimelate: step 1/1.</text>
</comment>
<dbReference type="GO" id="GO:0008836">
    <property type="term" value="F:diaminopimelate decarboxylase activity"/>
    <property type="evidence" value="ECO:0007669"/>
    <property type="project" value="UniProtKB-UniRule"/>
</dbReference>
<dbReference type="EC" id="4.1.1.20" evidence="10 12"/>
<accession>A0A410GFA5</accession>
<dbReference type="InterPro" id="IPR002986">
    <property type="entry name" value="DAP_deCOOHase_LysA"/>
</dbReference>
<keyword evidence="2 12" id="KW-0028">Amino-acid biosynthesis</keyword>
<proteinExistence type="inferred from homology"/>
<dbReference type="PRINTS" id="PR01181">
    <property type="entry name" value="DAPDCRBXLASE"/>
</dbReference>
<organism evidence="17 18">
    <name type="scientific">Pollutimonas thiosulfatoxidans</name>
    <dbReference type="NCBI Taxonomy" id="2028345"/>
    <lineage>
        <taxon>Bacteria</taxon>
        <taxon>Pseudomonadati</taxon>
        <taxon>Pseudomonadota</taxon>
        <taxon>Betaproteobacteria</taxon>
        <taxon>Burkholderiales</taxon>
        <taxon>Alcaligenaceae</taxon>
        <taxon>Pollutimonas</taxon>
    </lineage>
</organism>
<evidence type="ECO:0000256" key="10">
    <source>
        <dbReference type="ARBA" id="ARBA00066427"/>
    </source>
</evidence>
<evidence type="ECO:0000256" key="1">
    <source>
        <dbReference type="ARBA" id="ARBA00001933"/>
    </source>
</evidence>
<evidence type="ECO:0000256" key="7">
    <source>
        <dbReference type="ARBA" id="ARBA00050464"/>
    </source>
</evidence>
<feature type="active site" description="Proton donor" evidence="13">
    <location>
        <position position="350"/>
    </location>
</feature>
<dbReference type="RefSeq" id="WP_128355969.1">
    <property type="nucleotide sequence ID" value="NZ_CP022987.1"/>
</dbReference>
<dbReference type="InterPro" id="IPR029066">
    <property type="entry name" value="PLP-binding_barrel"/>
</dbReference>
<protein>
    <recommendedName>
        <fullName evidence="11 12">Diaminopimelate decarboxylase</fullName>
        <shortName evidence="12">DAP decarboxylase</shortName>
        <shortName evidence="12">DAPDC</shortName>
        <ecNumber evidence="10 12">4.1.1.20</ecNumber>
    </recommendedName>
</protein>
<feature type="domain" description="Orn/DAP/Arg decarboxylase 2 C-terminal" evidence="15">
    <location>
        <begin position="33"/>
        <end position="376"/>
    </location>
</feature>
<evidence type="ECO:0000256" key="9">
    <source>
        <dbReference type="ARBA" id="ARBA00060983"/>
    </source>
</evidence>
<dbReference type="InterPro" id="IPR022643">
    <property type="entry name" value="De-COase2_C"/>
</dbReference>
<evidence type="ECO:0000256" key="14">
    <source>
        <dbReference type="RuleBase" id="RU003738"/>
    </source>
</evidence>
<dbReference type="PRINTS" id="PR01179">
    <property type="entry name" value="ODADCRBXLASE"/>
</dbReference>
<dbReference type="GO" id="GO:0009089">
    <property type="term" value="P:lysine biosynthetic process via diaminopimelate"/>
    <property type="evidence" value="ECO:0007669"/>
    <property type="project" value="UniProtKB-UniRule"/>
</dbReference>
<comment type="cofactor">
    <cofactor evidence="1 12 13 14">
        <name>pyridoxal 5'-phosphate</name>
        <dbReference type="ChEBI" id="CHEBI:597326"/>
    </cofactor>
</comment>
<dbReference type="SUPFAM" id="SSF51419">
    <property type="entry name" value="PLP-binding barrel"/>
    <property type="match status" value="1"/>
</dbReference>
<feature type="binding site" evidence="12">
    <location>
        <begin position="279"/>
        <end position="282"/>
    </location>
    <ligand>
        <name>pyridoxal 5'-phosphate</name>
        <dbReference type="ChEBI" id="CHEBI:597326"/>
    </ligand>
</feature>
<dbReference type="PANTHER" id="PTHR43727">
    <property type="entry name" value="DIAMINOPIMELATE DECARBOXYLASE"/>
    <property type="match status" value="1"/>
</dbReference>
<dbReference type="SUPFAM" id="SSF50621">
    <property type="entry name" value="Alanine racemase C-terminal domain-like"/>
    <property type="match status" value="1"/>
</dbReference>
<keyword evidence="18" id="KW-1185">Reference proteome</keyword>
<dbReference type="EMBL" id="CP022987">
    <property type="protein sequence ID" value="QAA94977.1"/>
    <property type="molecule type" value="Genomic_DNA"/>
</dbReference>
<feature type="modified residue" description="N6-(pyridoxal phosphate)lysine" evidence="12 13">
    <location>
        <position position="63"/>
    </location>
</feature>
<gene>
    <name evidence="12 17" type="primary">lysA</name>
    <name evidence="17" type="ORF">CKA81_14780</name>
</gene>
<feature type="binding site" evidence="12">
    <location>
        <position position="378"/>
    </location>
    <ligand>
        <name>substrate</name>
    </ligand>
</feature>
<dbReference type="NCBIfam" id="TIGR01048">
    <property type="entry name" value="lysA"/>
    <property type="match status" value="1"/>
</dbReference>
<dbReference type="Pfam" id="PF02784">
    <property type="entry name" value="Orn_Arg_deC_N"/>
    <property type="match status" value="1"/>
</dbReference>
<keyword evidence="4 12" id="KW-0663">Pyridoxal phosphate</keyword>
<feature type="binding site" evidence="12">
    <location>
        <position position="351"/>
    </location>
    <ligand>
        <name>substrate</name>
    </ligand>
</feature>
<keyword evidence="3 12" id="KW-0210">Decarboxylase</keyword>
<evidence type="ECO:0000256" key="8">
    <source>
        <dbReference type="ARBA" id="ARBA00060643"/>
    </source>
</evidence>
<feature type="binding site" evidence="12">
    <location>
        <position position="378"/>
    </location>
    <ligand>
        <name>pyridoxal 5'-phosphate</name>
        <dbReference type="ChEBI" id="CHEBI:597326"/>
    </ligand>
</feature>
<sequence>MTVAPHFQFQDGVLHAEDVALEQLAQEHGTPLYVYSRQALRDAWEAYRIASEGRDVLICYGMKANSNLAVLDEFRKLGSGFDIVSGGELARVLAIGGDPSRIVFSGVGKQVWEMQAALNAGVKCFNVESEAELLRLAEVADQCGKVAPVSLRVNPDVDAHTHPYISTGLKENKFGIAIENALTVYQRAMSFPSLRVVGVDCHIGSQITEVSPYLDALDKLIALIKQLAAHGIQLKHMDLGGGIGIRYTDETPLTPKQLLDEVFLALQAHELTHLQIVLEPGRSLVGNAGVLLTRVEYLKHTEARNFAIVDAAMNDLIRPTLYDAWHSVEPVTPRSGGQPAPSYDIVGPICESGDWLAKDRQLDLQHGDLLAIMSAGAYAFTMSSQYNSRPRAAEVMVDGAKATVVRPREALDSLFDTESVLTD</sequence>
<evidence type="ECO:0000256" key="4">
    <source>
        <dbReference type="ARBA" id="ARBA00022898"/>
    </source>
</evidence>
<evidence type="ECO:0000313" key="18">
    <source>
        <dbReference type="Proteomes" id="UP000283474"/>
    </source>
</evidence>
<comment type="function">
    <text evidence="12">Specifically catalyzes the decarboxylation of meso-diaminopimelate (meso-DAP) to L-lysine.</text>
</comment>
<dbReference type="GO" id="GO:0030170">
    <property type="term" value="F:pyridoxal phosphate binding"/>
    <property type="evidence" value="ECO:0007669"/>
    <property type="project" value="UniProtKB-UniRule"/>
</dbReference>
<evidence type="ECO:0000313" key="17">
    <source>
        <dbReference type="EMBL" id="QAA94977.1"/>
    </source>
</evidence>
<evidence type="ECO:0000259" key="16">
    <source>
        <dbReference type="Pfam" id="PF02784"/>
    </source>
</evidence>
<evidence type="ECO:0000256" key="2">
    <source>
        <dbReference type="ARBA" id="ARBA00022605"/>
    </source>
</evidence>
<dbReference type="InterPro" id="IPR000183">
    <property type="entry name" value="Orn/DAP/Arg_de-COase"/>
</dbReference>
<keyword evidence="6 12" id="KW-0456">Lyase</keyword>
<dbReference type="OrthoDB" id="9802241at2"/>
<feature type="binding site" evidence="12">
    <location>
        <position position="318"/>
    </location>
    <ligand>
        <name>substrate</name>
    </ligand>
</feature>
<reference evidence="17 18" key="1">
    <citation type="submission" date="2017-08" db="EMBL/GenBank/DDBJ databases">
        <authorList>
            <person name="Park S.-J."/>
            <person name="Kim H."/>
        </authorList>
    </citation>
    <scope>NUCLEOTIDE SEQUENCE [LARGE SCALE GENOMIC DNA]</scope>
    <source>
        <strain evidence="18">ye3</strain>
    </source>
</reference>
<evidence type="ECO:0000256" key="3">
    <source>
        <dbReference type="ARBA" id="ARBA00022793"/>
    </source>
</evidence>
<feature type="binding site" evidence="12">
    <location>
        <position position="322"/>
    </location>
    <ligand>
        <name>substrate</name>
    </ligand>
</feature>
<feature type="domain" description="Orn/DAP/Arg decarboxylase 2 N-terminal" evidence="16">
    <location>
        <begin position="49"/>
        <end position="285"/>
    </location>
</feature>
<dbReference type="Gene3D" id="3.20.20.10">
    <property type="entry name" value="Alanine racemase"/>
    <property type="match status" value="1"/>
</dbReference>
<evidence type="ECO:0000256" key="11">
    <source>
        <dbReference type="ARBA" id="ARBA00074972"/>
    </source>
</evidence>
<dbReference type="AlphaFoldDB" id="A0A410GFA5"/>
<comment type="similarity">
    <text evidence="9 12">Belongs to the Orn/Lys/Arg decarboxylase class-II family. LysA subfamily.</text>
</comment>
<comment type="subunit">
    <text evidence="12">Homodimer.</text>
</comment>
<dbReference type="HAMAP" id="MF_02120">
    <property type="entry name" value="LysA"/>
    <property type="match status" value="1"/>
</dbReference>
<dbReference type="InterPro" id="IPR022644">
    <property type="entry name" value="De-COase2_N"/>
</dbReference>
<feature type="binding site" evidence="12">
    <location>
        <position position="282"/>
    </location>
    <ligand>
        <name>substrate</name>
    </ligand>
</feature>
<dbReference type="InterPro" id="IPR009006">
    <property type="entry name" value="Ala_racemase/Decarboxylase_C"/>
</dbReference>